<keyword evidence="2" id="KW-1185">Reference proteome</keyword>
<accession>A0ABD0NKS2</accession>
<name>A0ABD0NKS2_CIRMR</name>
<organism evidence="1 2">
    <name type="scientific">Cirrhinus mrigala</name>
    <name type="common">Mrigala</name>
    <dbReference type="NCBI Taxonomy" id="683832"/>
    <lineage>
        <taxon>Eukaryota</taxon>
        <taxon>Metazoa</taxon>
        <taxon>Chordata</taxon>
        <taxon>Craniata</taxon>
        <taxon>Vertebrata</taxon>
        <taxon>Euteleostomi</taxon>
        <taxon>Actinopterygii</taxon>
        <taxon>Neopterygii</taxon>
        <taxon>Teleostei</taxon>
        <taxon>Ostariophysi</taxon>
        <taxon>Cypriniformes</taxon>
        <taxon>Cyprinidae</taxon>
        <taxon>Labeoninae</taxon>
        <taxon>Labeonini</taxon>
        <taxon>Cirrhinus</taxon>
    </lineage>
</organism>
<dbReference type="AlphaFoldDB" id="A0ABD0NKS2"/>
<evidence type="ECO:0000313" key="2">
    <source>
        <dbReference type="Proteomes" id="UP001529510"/>
    </source>
</evidence>
<protein>
    <recommendedName>
        <fullName evidence="3">Interphotoreceptor retinoid-binding protein</fullName>
    </recommendedName>
</protein>
<sequence>VLIGVTEQFSPDDIIAVLNKTGVDLLLTDALKPTSKALDIAHAVDRLYSAYNQTRLAWNIGGRIAGHLASLVELAKVKLSQLMLLTLPGTPVFNYGDEIGLEDG</sequence>
<dbReference type="InterPro" id="IPR042280">
    <property type="entry name" value="SLC3A2"/>
</dbReference>
<dbReference type="SUPFAM" id="SSF51445">
    <property type="entry name" value="(Trans)glycosidases"/>
    <property type="match status" value="1"/>
</dbReference>
<dbReference type="PANTHER" id="PTHR46673">
    <property type="entry name" value="4F2 CELL-SURFACE ANTIGEN HEAVY CHAIN"/>
    <property type="match status" value="1"/>
</dbReference>
<dbReference type="InterPro" id="IPR017853">
    <property type="entry name" value="GH"/>
</dbReference>
<gene>
    <name evidence="1" type="ORF">M9458_041985</name>
</gene>
<dbReference type="Gene3D" id="3.20.20.80">
    <property type="entry name" value="Glycosidases"/>
    <property type="match status" value="1"/>
</dbReference>
<dbReference type="Proteomes" id="UP001529510">
    <property type="component" value="Unassembled WGS sequence"/>
</dbReference>
<feature type="non-terminal residue" evidence="1">
    <location>
        <position position="104"/>
    </location>
</feature>
<dbReference type="PANTHER" id="PTHR46673:SF3">
    <property type="entry name" value="SOLUTE CARRIER FAMILY 3 (AMINO ACID TRANSPORTER HEAVY CHAIN), MEMBER 2A-RELATED"/>
    <property type="match status" value="1"/>
</dbReference>
<evidence type="ECO:0000313" key="1">
    <source>
        <dbReference type="EMBL" id="KAL0162589.1"/>
    </source>
</evidence>
<feature type="non-terminal residue" evidence="1">
    <location>
        <position position="1"/>
    </location>
</feature>
<comment type="caution">
    <text evidence="1">The sequence shown here is derived from an EMBL/GenBank/DDBJ whole genome shotgun (WGS) entry which is preliminary data.</text>
</comment>
<dbReference type="EMBL" id="JAMKFB020000021">
    <property type="protein sequence ID" value="KAL0162589.1"/>
    <property type="molecule type" value="Genomic_DNA"/>
</dbReference>
<proteinExistence type="predicted"/>
<reference evidence="1 2" key="1">
    <citation type="submission" date="2024-05" db="EMBL/GenBank/DDBJ databases">
        <title>Genome sequencing and assembly of Indian major carp, Cirrhinus mrigala (Hamilton, 1822).</title>
        <authorList>
            <person name="Mohindra V."/>
            <person name="Chowdhury L.M."/>
            <person name="Lal K."/>
            <person name="Jena J.K."/>
        </authorList>
    </citation>
    <scope>NUCLEOTIDE SEQUENCE [LARGE SCALE GENOMIC DNA]</scope>
    <source>
        <strain evidence="1">CM1030</strain>
        <tissue evidence="1">Blood</tissue>
    </source>
</reference>
<evidence type="ECO:0008006" key="3">
    <source>
        <dbReference type="Google" id="ProtNLM"/>
    </source>
</evidence>